<dbReference type="HOGENOM" id="CLU_1248936_0_0_0"/>
<reference evidence="4" key="1">
    <citation type="submission" date="2011-02" db="EMBL/GenBank/DDBJ databases">
        <title>The complete sequence of chromosome of Deinococcus proteolyticus DSM 20540.</title>
        <authorList>
            <consortium name="US DOE Joint Genome Institute (JGI-PGF)"/>
            <person name="Lucas S."/>
            <person name="Copeland A."/>
            <person name="Lapidus A."/>
            <person name="Bruce D."/>
            <person name="Goodwin L."/>
            <person name="Pitluck S."/>
            <person name="Kyrpides N."/>
            <person name="Mavromatis K."/>
            <person name="Pagani I."/>
            <person name="Ivanova N."/>
            <person name="Ovchinnikova G."/>
            <person name="Zeytun A."/>
            <person name="Detter J.C."/>
            <person name="Han C."/>
            <person name="Land M."/>
            <person name="Hauser L."/>
            <person name="Markowitz V."/>
            <person name="Cheng J.-F."/>
            <person name="Hugenholtz P."/>
            <person name="Woyke T."/>
            <person name="Wu D."/>
            <person name="Pukall R."/>
            <person name="Steenblock K."/>
            <person name="Brambilla E."/>
            <person name="Klenk H.-P."/>
            <person name="Eisen J.A."/>
        </authorList>
    </citation>
    <scope>NUCLEOTIDE SEQUENCE [LARGE SCALE GENOMIC DNA]</scope>
    <source>
        <strain evidence="4">ATCC 35074 / DSM 20540 / JCM 6276 / NBRC 101906 / NCIMB 13154 / VKM Ac-1939 / CCM 2703 / MRP</strain>
    </source>
</reference>
<keyword evidence="2" id="KW-0472">Membrane</keyword>
<dbReference type="EMBL" id="CP002536">
    <property type="protein sequence ID" value="ADY26842.1"/>
    <property type="molecule type" value="Genomic_DNA"/>
</dbReference>
<keyword evidence="2" id="KW-1133">Transmembrane helix</keyword>
<keyword evidence="4" id="KW-1185">Reference proteome</keyword>
<feature type="region of interest" description="Disordered" evidence="1">
    <location>
        <begin position="1"/>
        <end position="21"/>
    </location>
</feature>
<evidence type="ECO:0000256" key="1">
    <source>
        <dbReference type="SAM" id="MobiDB-lite"/>
    </source>
</evidence>
<sequence length="221" mass="22661">MQEMDASPPPPPPPESAAERSRTLPSGWWIGLTGVLVGLLGLGAAFWALRDHSEVTAPVPVIEEQAPGQAPLSSVPASGATAGTGTASGTGTADAPDTGDAPGTAGGGQGYSALLEMDIPTGFPPPQLQSLSFADAFAQAAAYRGWQCQQTEVILFSDARQALPAVQEQLLALGYQVNDTETALGEDRSWLAQHPGRADLFGSFSSGEEGRGNVSVCSLSN</sequence>
<feature type="region of interest" description="Disordered" evidence="1">
    <location>
        <begin position="66"/>
        <end position="111"/>
    </location>
</feature>
<evidence type="ECO:0000313" key="4">
    <source>
        <dbReference type="Proteomes" id="UP000007718"/>
    </source>
</evidence>
<dbReference type="AlphaFoldDB" id="F0RL50"/>
<proteinExistence type="predicted"/>
<evidence type="ECO:0000256" key="2">
    <source>
        <dbReference type="SAM" id="Phobius"/>
    </source>
</evidence>
<name>F0RL50_DEIPM</name>
<gene>
    <name evidence="3" type="ordered locus">Deipr_1708</name>
</gene>
<dbReference type="Proteomes" id="UP000007718">
    <property type="component" value="Chromosome"/>
</dbReference>
<evidence type="ECO:0000313" key="3">
    <source>
        <dbReference type="EMBL" id="ADY26842.1"/>
    </source>
</evidence>
<accession>F0RL50</accession>
<dbReference type="KEGG" id="dpt:Deipr_1708"/>
<organism evidence="3 4">
    <name type="scientific">Deinococcus proteolyticus (strain ATCC 35074 / DSM 20540 / JCM 6276 / NBRC 101906 / NCIMB 13154 / VKM Ac-1939 / CCM 2703 / MRP)</name>
    <dbReference type="NCBI Taxonomy" id="693977"/>
    <lineage>
        <taxon>Bacteria</taxon>
        <taxon>Thermotogati</taxon>
        <taxon>Deinococcota</taxon>
        <taxon>Deinococci</taxon>
        <taxon>Deinococcales</taxon>
        <taxon>Deinococcaceae</taxon>
        <taxon>Deinococcus</taxon>
    </lineage>
</organism>
<reference evidence="3 4" key="2">
    <citation type="journal article" date="2012" name="Stand. Genomic Sci.">
        <title>Complete genome sequence of the orange-red pigmented, radioresistant Deinococcus proteolyticus type strain (MRP(T)).</title>
        <authorList>
            <person name="Copeland A."/>
            <person name="Zeytun A."/>
            <person name="Yassawong M."/>
            <person name="Nolan M."/>
            <person name="Lucas S."/>
            <person name="Hammon N."/>
            <person name="Deshpande S."/>
            <person name="Cheng J.F."/>
            <person name="Han C."/>
            <person name="Tapia R."/>
            <person name="Goodwin L.A."/>
            <person name="Pitluck S."/>
            <person name="Mavromatis K."/>
            <person name="Liolios K."/>
            <person name="Pagani I."/>
            <person name="Ivanova N."/>
            <person name="Mikhailova N."/>
            <person name="Pati A."/>
            <person name="Chen A."/>
            <person name="Palaniappan K."/>
            <person name="Land M."/>
            <person name="Hauser L."/>
            <person name="Jeffries C.D."/>
            <person name="Brambilla E.M."/>
            <person name="Rohde M."/>
            <person name="Sikorski J."/>
            <person name="Pukall R."/>
            <person name="Goker M."/>
            <person name="Detter J.C."/>
            <person name="Woyke T."/>
            <person name="Bristow J."/>
            <person name="Eisen J.A."/>
            <person name="Markowitz V."/>
            <person name="Hugenholtz P."/>
            <person name="Kyrpides N.C."/>
            <person name="Klenk H.P."/>
            <person name="Lapidus A."/>
        </authorList>
    </citation>
    <scope>NUCLEOTIDE SEQUENCE [LARGE SCALE GENOMIC DNA]</scope>
    <source>
        <strain evidence="4">ATCC 35074 / DSM 20540 / JCM 6276 / NBRC 101906 / NCIMB 13154 / VKM Ac-1939 / CCM 2703 / MRP</strain>
    </source>
</reference>
<keyword evidence="2" id="KW-0812">Transmembrane</keyword>
<feature type="compositionally biased region" description="Low complexity" evidence="1">
    <location>
        <begin position="76"/>
        <end position="103"/>
    </location>
</feature>
<feature type="transmembrane region" description="Helical" evidence="2">
    <location>
        <begin position="28"/>
        <end position="49"/>
    </location>
</feature>
<dbReference type="STRING" id="693977.Deipr_1708"/>
<protein>
    <submittedName>
        <fullName evidence="3">Uncharacterized protein</fullName>
    </submittedName>
</protein>